<organism evidence="2 3">
    <name type="scientific">Emticicia aquatilis</name>
    <dbReference type="NCBI Taxonomy" id="1537369"/>
    <lineage>
        <taxon>Bacteria</taxon>
        <taxon>Pseudomonadati</taxon>
        <taxon>Bacteroidota</taxon>
        <taxon>Cytophagia</taxon>
        <taxon>Cytophagales</taxon>
        <taxon>Leadbetterellaceae</taxon>
        <taxon>Emticicia</taxon>
    </lineage>
</organism>
<comment type="caution">
    <text evidence="2">The sequence shown here is derived from an EMBL/GenBank/DDBJ whole genome shotgun (WGS) entry which is preliminary data.</text>
</comment>
<dbReference type="AlphaFoldDB" id="A0A916Z560"/>
<reference evidence="2" key="2">
    <citation type="submission" date="2020-09" db="EMBL/GenBank/DDBJ databases">
        <authorList>
            <person name="Sun Q."/>
            <person name="Zhou Y."/>
        </authorList>
    </citation>
    <scope>NUCLEOTIDE SEQUENCE</scope>
    <source>
        <strain evidence="2">CGMCC 1.15958</strain>
    </source>
</reference>
<gene>
    <name evidence="2" type="ORF">GCM10011514_42890</name>
</gene>
<keyword evidence="3" id="KW-1185">Reference proteome</keyword>
<reference evidence="2" key="1">
    <citation type="journal article" date="2014" name="Int. J. Syst. Evol. Microbiol.">
        <title>Complete genome sequence of Corynebacterium casei LMG S-19264T (=DSM 44701T), isolated from a smear-ripened cheese.</title>
        <authorList>
            <consortium name="US DOE Joint Genome Institute (JGI-PGF)"/>
            <person name="Walter F."/>
            <person name="Albersmeier A."/>
            <person name="Kalinowski J."/>
            <person name="Ruckert C."/>
        </authorList>
    </citation>
    <scope>NUCLEOTIDE SEQUENCE</scope>
    <source>
        <strain evidence="2">CGMCC 1.15958</strain>
    </source>
</reference>
<feature type="coiled-coil region" evidence="1">
    <location>
        <begin position="6"/>
        <end position="80"/>
    </location>
</feature>
<accession>A0A916Z560</accession>
<evidence type="ECO:0000313" key="2">
    <source>
        <dbReference type="EMBL" id="GGD74211.1"/>
    </source>
</evidence>
<dbReference type="Proteomes" id="UP000609064">
    <property type="component" value="Unassembled WGS sequence"/>
</dbReference>
<sequence length="282" mass="33252">MQRIEQQKLEATKRRMNEEFQDVKDLETITLKSIWYDLLNKKFTELEREQAEYYQAKIQYESQQNKVDHLALEIKSYEAQLFDFETLKVQYEGLIQEKVKLLKENNHPKLLDIFSKQDELVKIDAYIKEIQEVISAAEKVLGVMPKVIKDLQDAKAYANWDTFGGGSFSTFLKREKMQKAKMGIVEINYVLDKLKRELNDIKPDLVPSPIKFDTSSEFIDYFFDSFFVDILIKDKIVDAYNSTLSLRDSIILLKEKLIAEKSIQQNLYQEKENNFRELVESV</sequence>
<keyword evidence="1" id="KW-0175">Coiled coil</keyword>
<evidence type="ECO:0000256" key="1">
    <source>
        <dbReference type="SAM" id="Coils"/>
    </source>
</evidence>
<protein>
    <submittedName>
        <fullName evidence="2">Uncharacterized protein</fullName>
    </submittedName>
</protein>
<dbReference type="EMBL" id="BMKK01000010">
    <property type="protein sequence ID" value="GGD74211.1"/>
    <property type="molecule type" value="Genomic_DNA"/>
</dbReference>
<evidence type="ECO:0000313" key="3">
    <source>
        <dbReference type="Proteomes" id="UP000609064"/>
    </source>
</evidence>
<name>A0A916Z560_9BACT</name>
<proteinExistence type="predicted"/>